<dbReference type="InterPro" id="IPR036397">
    <property type="entry name" value="RNaseH_sf"/>
</dbReference>
<evidence type="ECO:0000313" key="1">
    <source>
        <dbReference type="EMBL" id="GBN46910.1"/>
    </source>
</evidence>
<protein>
    <submittedName>
        <fullName evidence="1">Uncharacterized protein</fullName>
    </submittedName>
</protein>
<sequence>MLSGSDSTFHRFVLESHSGRAKIWREQGTIYHQSNIVERHNYRRGGIMVWAGISFGGHIDLNVLYRRILTAVRIKMRSSIHMTHHTLMLLVKNSSKWLIMLDFTEINLSRNILSIKVWGDWISQINLLTLILYNPFGAISEGRWLLQVPLRGY</sequence>
<dbReference type="EMBL" id="BGPR01010584">
    <property type="protein sequence ID" value="GBN46910.1"/>
    <property type="molecule type" value="Genomic_DNA"/>
</dbReference>
<proteinExistence type="predicted"/>
<dbReference type="Proteomes" id="UP000499080">
    <property type="component" value="Unassembled WGS sequence"/>
</dbReference>
<evidence type="ECO:0000313" key="2">
    <source>
        <dbReference type="Proteomes" id="UP000499080"/>
    </source>
</evidence>
<comment type="caution">
    <text evidence="1">The sequence shown here is derived from an EMBL/GenBank/DDBJ whole genome shotgun (WGS) entry which is preliminary data.</text>
</comment>
<dbReference type="GO" id="GO:0003676">
    <property type="term" value="F:nucleic acid binding"/>
    <property type="evidence" value="ECO:0007669"/>
    <property type="project" value="InterPro"/>
</dbReference>
<name>A0A4Y2P913_ARAVE</name>
<reference evidence="1 2" key="1">
    <citation type="journal article" date="2019" name="Sci. Rep.">
        <title>Orb-weaving spider Araneus ventricosus genome elucidates the spidroin gene catalogue.</title>
        <authorList>
            <person name="Kono N."/>
            <person name="Nakamura H."/>
            <person name="Ohtoshi R."/>
            <person name="Moran D.A.P."/>
            <person name="Shinohara A."/>
            <person name="Yoshida Y."/>
            <person name="Fujiwara M."/>
            <person name="Mori M."/>
            <person name="Tomita M."/>
            <person name="Arakawa K."/>
        </authorList>
    </citation>
    <scope>NUCLEOTIDE SEQUENCE [LARGE SCALE GENOMIC DNA]</scope>
</reference>
<keyword evidence="2" id="KW-1185">Reference proteome</keyword>
<dbReference type="AlphaFoldDB" id="A0A4Y2P913"/>
<gene>
    <name evidence="1" type="ORF">AVEN_57580_1</name>
</gene>
<dbReference type="Gene3D" id="3.30.420.10">
    <property type="entry name" value="Ribonuclease H-like superfamily/Ribonuclease H"/>
    <property type="match status" value="1"/>
</dbReference>
<dbReference type="OrthoDB" id="25402at2759"/>
<accession>A0A4Y2P913</accession>
<organism evidence="1 2">
    <name type="scientific">Araneus ventricosus</name>
    <name type="common">Orbweaver spider</name>
    <name type="synonym">Epeira ventricosa</name>
    <dbReference type="NCBI Taxonomy" id="182803"/>
    <lineage>
        <taxon>Eukaryota</taxon>
        <taxon>Metazoa</taxon>
        <taxon>Ecdysozoa</taxon>
        <taxon>Arthropoda</taxon>
        <taxon>Chelicerata</taxon>
        <taxon>Arachnida</taxon>
        <taxon>Araneae</taxon>
        <taxon>Araneomorphae</taxon>
        <taxon>Entelegynae</taxon>
        <taxon>Araneoidea</taxon>
        <taxon>Araneidae</taxon>
        <taxon>Araneus</taxon>
    </lineage>
</organism>